<dbReference type="Gene3D" id="1.50.40.10">
    <property type="entry name" value="Mitochondrial carrier domain"/>
    <property type="match status" value="1"/>
</dbReference>
<dbReference type="GO" id="GO:0015187">
    <property type="term" value="F:glycine transmembrane transporter activity"/>
    <property type="evidence" value="ECO:0007669"/>
    <property type="project" value="TreeGrafter"/>
</dbReference>
<dbReference type="SUPFAM" id="SSF103506">
    <property type="entry name" value="Mitochondrial carrier"/>
    <property type="match status" value="1"/>
</dbReference>
<dbReference type="PANTHER" id="PTHR46181:SF3">
    <property type="entry name" value="MITOCHONDRIAL GLYCINE TRANSPORTER"/>
    <property type="match status" value="1"/>
</dbReference>
<evidence type="ECO:0000256" key="5">
    <source>
        <dbReference type="RuleBase" id="RU000488"/>
    </source>
</evidence>
<dbReference type="OrthoDB" id="1924968at2759"/>
<dbReference type="GO" id="GO:0005739">
    <property type="term" value="C:mitochondrion"/>
    <property type="evidence" value="ECO:0007669"/>
    <property type="project" value="TreeGrafter"/>
</dbReference>
<organism evidence="7 8">
    <name type="scientific">Hondaea fermentalgiana</name>
    <dbReference type="NCBI Taxonomy" id="2315210"/>
    <lineage>
        <taxon>Eukaryota</taxon>
        <taxon>Sar</taxon>
        <taxon>Stramenopiles</taxon>
        <taxon>Bigyra</taxon>
        <taxon>Labyrinthulomycetes</taxon>
        <taxon>Thraustochytrida</taxon>
        <taxon>Thraustochytriidae</taxon>
        <taxon>Hondaea</taxon>
    </lineage>
</organism>
<comment type="caution">
    <text evidence="7">The sequence shown here is derived from an EMBL/GenBank/DDBJ whole genome shotgun (WGS) entry which is preliminary data.</text>
</comment>
<dbReference type="Pfam" id="PF00153">
    <property type="entry name" value="Mito_carr"/>
    <property type="match status" value="3"/>
</dbReference>
<feature type="repeat" description="Solcar" evidence="4">
    <location>
        <begin position="135"/>
        <end position="220"/>
    </location>
</feature>
<keyword evidence="2 4" id="KW-0812">Transmembrane</keyword>
<dbReference type="InterPro" id="IPR023395">
    <property type="entry name" value="MCP_dom_sf"/>
</dbReference>
<evidence type="ECO:0000313" key="7">
    <source>
        <dbReference type="EMBL" id="GBG26657.1"/>
    </source>
</evidence>
<gene>
    <name evidence="7" type="ORF">FCC1311_028782</name>
</gene>
<accession>A0A2R5G6H4</accession>
<dbReference type="InterPro" id="IPR018108">
    <property type="entry name" value="MCP_transmembrane"/>
</dbReference>
<evidence type="ECO:0000256" key="2">
    <source>
        <dbReference type="ARBA" id="ARBA00022692"/>
    </source>
</evidence>
<dbReference type="InParanoid" id="A0A2R5G6H4"/>
<proteinExistence type="inferred from homology"/>
<reference evidence="7 8" key="1">
    <citation type="submission" date="2017-12" db="EMBL/GenBank/DDBJ databases">
        <title>Sequencing, de novo assembly and annotation of complete genome of a new Thraustochytrid species, strain FCC1311.</title>
        <authorList>
            <person name="Sedici K."/>
            <person name="Godart F."/>
            <person name="Aiese Cigliano R."/>
            <person name="Sanseverino W."/>
            <person name="Barakat M."/>
            <person name="Ortet P."/>
            <person name="Marechal E."/>
            <person name="Cagnac O."/>
            <person name="Amato A."/>
        </authorList>
    </citation>
    <scope>NUCLEOTIDE SEQUENCE [LARGE SCALE GENOMIC DNA]</scope>
</reference>
<dbReference type="PANTHER" id="PTHR46181">
    <property type="entry name" value="MITOCHONDRIAL GLYCINE TRANSPORTER"/>
    <property type="match status" value="1"/>
</dbReference>
<feature type="repeat" description="Solcar" evidence="4">
    <location>
        <begin position="232"/>
        <end position="313"/>
    </location>
</feature>
<dbReference type="AlphaFoldDB" id="A0A2R5G6H4"/>
<keyword evidence="3 4" id="KW-0472">Membrane</keyword>
<protein>
    <submittedName>
        <fullName evidence="7">Solute carrier family 25 member 38</fullName>
    </submittedName>
</protein>
<dbReference type="PROSITE" id="PS50920">
    <property type="entry name" value="SOLCAR"/>
    <property type="match status" value="3"/>
</dbReference>
<sequence length="313" mass="33405">MADTSTTAVAAPEPAPTAAASSAASRGAEAFSKGALSGMASALVLQPLDVVKTRQQGLVAAHVHSAGLGRTVTEHAGHNASRVSAKHAVSEILAQDGPGGLWRGLRPTIARAALGPGVYFVMLDMMQGRNRSNADRKLTVFVEGAVARAIAGTLLCPLSVVKTRFEYARDAKMPSVWSTLVTIAREERLPGLFRGAVPTLIRDVPSSGLYLMFYQSVFQPRLRAHFENHSDSSSVINVPASLAAGVLATLLTHPFDVVRTTVQLNNVSLREGVIMLWQARGAAGFAQGLMARILRRPINMCITWTLYEKILAK</sequence>
<evidence type="ECO:0000256" key="1">
    <source>
        <dbReference type="ARBA" id="ARBA00004141"/>
    </source>
</evidence>
<evidence type="ECO:0000256" key="3">
    <source>
        <dbReference type="ARBA" id="ARBA00023136"/>
    </source>
</evidence>
<keyword evidence="8" id="KW-1185">Reference proteome</keyword>
<dbReference type="GO" id="GO:0016020">
    <property type="term" value="C:membrane"/>
    <property type="evidence" value="ECO:0007669"/>
    <property type="project" value="UniProtKB-SubCell"/>
</dbReference>
<evidence type="ECO:0000256" key="6">
    <source>
        <dbReference type="SAM" id="MobiDB-lite"/>
    </source>
</evidence>
<feature type="region of interest" description="Disordered" evidence="6">
    <location>
        <begin position="1"/>
        <end position="22"/>
    </location>
</feature>
<dbReference type="GO" id="GO:1904983">
    <property type="term" value="P:glycine import into mitochondrion"/>
    <property type="evidence" value="ECO:0007669"/>
    <property type="project" value="TreeGrafter"/>
</dbReference>
<comment type="subcellular location">
    <subcellularLocation>
        <location evidence="1">Membrane</location>
        <topology evidence="1">Multi-pass membrane protein</topology>
    </subcellularLocation>
</comment>
<evidence type="ECO:0000256" key="4">
    <source>
        <dbReference type="PROSITE-ProRule" id="PRU00282"/>
    </source>
</evidence>
<keyword evidence="5" id="KW-0813">Transport</keyword>
<evidence type="ECO:0000313" key="8">
    <source>
        <dbReference type="Proteomes" id="UP000241890"/>
    </source>
</evidence>
<name>A0A2R5G6H4_9STRA</name>
<dbReference type="Proteomes" id="UP000241890">
    <property type="component" value="Unassembled WGS sequence"/>
</dbReference>
<feature type="repeat" description="Solcar" evidence="4">
    <location>
        <begin position="25"/>
        <end position="129"/>
    </location>
</feature>
<comment type="similarity">
    <text evidence="5">Belongs to the mitochondrial carrier (TC 2.A.29) family.</text>
</comment>
<dbReference type="EMBL" id="BEYU01000022">
    <property type="protein sequence ID" value="GBG26657.1"/>
    <property type="molecule type" value="Genomic_DNA"/>
</dbReference>